<organism evidence="2 3">
    <name type="scientific">Metabacillus arenae</name>
    <dbReference type="NCBI Taxonomy" id="2771434"/>
    <lineage>
        <taxon>Bacteria</taxon>
        <taxon>Bacillati</taxon>
        <taxon>Bacillota</taxon>
        <taxon>Bacilli</taxon>
        <taxon>Bacillales</taxon>
        <taxon>Bacillaceae</taxon>
        <taxon>Metabacillus</taxon>
    </lineage>
</organism>
<evidence type="ECO:0000313" key="3">
    <source>
        <dbReference type="Proteomes" id="UP000626844"/>
    </source>
</evidence>
<evidence type="ECO:0000313" key="2">
    <source>
        <dbReference type="EMBL" id="MBD1380348.1"/>
    </source>
</evidence>
<feature type="region of interest" description="Disordered" evidence="1">
    <location>
        <begin position="1"/>
        <end position="21"/>
    </location>
</feature>
<dbReference type="RefSeq" id="WP_191157890.1">
    <property type="nucleotide sequence ID" value="NZ_JACXAI010000009.1"/>
</dbReference>
<gene>
    <name evidence="2" type="ORF">IC621_08905</name>
</gene>
<dbReference type="EMBL" id="JACXAI010000009">
    <property type="protein sequence ID" value="MBD1380348.1"/>
    <property type="molecule type" value="Genomic_DNA"/>
</dbReference>
<reference evidence="2" key="1">
    <citation type="submission" date="2020-09" db="EMBL/GenBank/DDBJ databases">
        <title>A novel bacterium of genus Bacillus, isolated from South China Sea.</title>
        <authorList>
            <person name="Huang H."/>
            <person name="Mo K."/>
            <person name="Hu Y."/>
        </authorList>
    </citation>
    <scope>NUCLEOTIDE SEQUENCE</scope>
    <source>
        <strain evidence="2">IB182487</strain>
    </source>
</reference>
<protein>
    <submittedName>
        <fullName evidence="2">Uncharacterized protein</fullName>
    </submittedName>
</protein>
<proteinExistence type="predicted"/>
<sequence length="58" mass="6926">MTKKTEKSKEMQNHKRPMDKELLQEEFGHELGHYNEGKVYETLADHKRKSNDDDCECD</sequence>
<dbReference type="Proteomes" id="UP000626844">
    <property type="component" value="Unassembled WGS sequence"/>
</dbReference>
<keyword evidence="3" id="KW-1185">Reference proteome</keyword>
<comment type="caution">
    <text evidence="2">The sequence shown here is derived from an EMBL/GenBank/DDBJ whole genome shotgun (WGS) entry which is preliminary data.</text>
</comment>
<name>A0A926NHY9_9BACI</name>
<accession>A0A926NHY9</accession>
<dbReference type="AlphaFoldDB" id="A0A926NHY9"/>
<evidence type="ECO:0000256" key="1">
    <source>
        <dbReference type="SAM" id="MobiDB-lite"/>
    </source>
</evidence>